<reference evidence="7 8" key="1">
    <citation type="submission" date="2016-10" db="EMBL/GenBank/DDBJ databases">
        <authorList>
            <person name="de Groot N.N."/>
        </authorList>
    </citation>
    <scope>NUCLEOTIDE SEQUENCE [LARGE SCALE GENOMIC DNA]</scope>
    <source>
        <strain evidence="7 8">DSM 21228</strain>
    </source>
</reference>
<gene>
    <name evidence="7" type="ORF">SAMN05660964_03717</name>
</gene>
<evidence type="ECO:0000256" key="1">
    <source>
        <dbReference type="ARBA" id="ARBA00004442"/>
    </source>
</evidence>
<dbReference type="AlphaFoldDB" id="A0A1H4GUD8"/>
<evidence type="ECO:0000313" key="7">
    <source>
        <dbReference type="EMBL" id="SEB13147.1"/>
    </source>
</evidence>
<comment type="subcellular location">
    <subcellularLocation>
        <location evidence="1">Cell outer membrane</location>
    </subcellularLocation>
</comment>
<dbReference type="CDD" id="cd07185">
    <property type="entry name" value="OmpA_C-like"/>
    <property type="match status" value="1"/>
</dbReference>
<protein>
    <submittedName>
        <fullName evidence="7">Outer membrane protein OmpA</fullName>
    </submittedName>
</protein>
<evidence type="ECO:0000256" key="2">
    <source>
        <dbReference type="ARBA" id="ARBA00023136"/>
    </source>
</evidence>
<evidence type="ECO:0000256" key="4">
    <source>
        <dbReference type="PROSITE-ProRule" id="PRU00473"/>
    </source>
</evidence>
<dbReference type="Gene3D" id="3.30.1330.60">
    <property type="entry name" value="OmpA-like domain"/>
    <property type="match status" value="1"/>
</dbReference>
<dbReference type="STRING" id="525918.SAMN05660964_03717"/>
<keyword evidence="3" id="KW-0998">Cell outer membrane</keyword>
<evidence type="ECO:0000256" key="3">
    <source>
        <dbReference type="ARBA" id="ARBA00023237"/>
    </source>
</evidence>
<keyword evidence="5" id="KW-0732">Signal</keyword>
<sequence length="905" mass="96065">MNNKKILSSKWAILPILFCSAAVLAGDGGHDGSYGNIPPPPATALMLEDNAAAPVPVPDSMTQAQALGQESDGFLEDSTETSTVNTGYVGGNTRIGVGIDTELKGKAEASQVIHENGSSATIGQGYVGFNPNADKDAGEESLTGAGAKLSHHWVSGDANNPSHVNKIFGAYDQNEQEDKKATLGYGQENASLFWSGHVSKGLSEGRATTTPGVTEKAYDLGVGGRVGTFLPEQQMRVQGGLDYEWGKDFAASEKRPTQTTLTGGVEKFFPDTPHSVGAEVEVYKKAGGAMVSEDAEARGGISYRYDIGSEAGVWQPEQRYRRIRTEIPGEQIKQPPKIERKLVKNTMELESDTFFKLDSAKLTPEAQERMKAVMGQIRASGHEGNIRITGNTCDKGSDAHNQSLSERRANAVRDFMVKNGFSADELQARGLGESQPKYPNTEAEGHKNRRVDIEYVTYQNEYKDEVVEQGGTSTSDPKVVWRKELIPEPPLWVRQALRNTADHKQTVDTYKTTAGSANGGNGGNTPVAMNDNATTTAETPVAIDVLTNDTDPNGDPLSIASFAQGANGSVTQVGNLLVYTPVAGFTGTDQFTYIVKDPGNNQSQATVTVTVGGAANPNAPIANTDQVETIRDVAVTIPVLDNDRDPNGDPLSVTGTGAATNGTVTQSGNNVTYTPNPGFTGDDRFTYTVTDGNGNTVTGDVFVRVNTPGGNLNAQADLYTVDMDSSDNVFAVMSNDEVPAGGATLTIVNAPGHGSASVSGNQIVYTPTTGYSGMDELTYRLTDERGFITETTVDITISGTTTPGNLAPIGDYLLIDLNDTTTKTLAVLDNDTGDEMTIIAVSTPQYGTARISADGKSILFTLRHGYCADHEFTYIVKDKYGNQAQATVTVDVAPANIKDPNSPPA</sequence>
<feature type="signal peptide" evidence="5">
    <location>
        <begin position="1"/>
        <end position="25"/>
    </location>
</feature>
<dbReference type="EMBL" id="FNQP01000042">
    <property type="protein sequence ID" value="SEB13147.1"/>
    <property type="molecule type" value="Genomic_DNA"/>
</dbReference>
<keyword evidence="2 4" id="KW-0472">Membrane</keyword>
<dbReference type="PRINTS" id="PR01021">
    <property type="entry name" value="OMPADOMAIN"/>
</dbReference>
<organism evidence="7 8">
    <name type="scientific">Thiothrix caldifontis</name>
    <dbReference type="NCBI Taxonomy" id="525918"/>
    <lineage>
        <taxon>Bacteria</taxon>
        <taxon>Pseudomonadati</taxon>
        <taxon>Pseudomonadota</taxon>
        <taxon>Gammaproteobacteria</taxon>
        <taxon>Thiotrichales</taxon>
        <taxon>Thiotrichaceae</taxon>
        <taxon>Thiothrix</taxon>
    </lineage>
</organism>
<dbReference type="InterPro" id="IPR036737">
    <property type="entry name" value="OmpA-like_sf"/>
</dbReference>
<dbReference type="InterPro" id="IPR006665">
    <property type="entry name" value="OmpA-like"/>
</dbReference>
<evidence type="ECO:0000313" key="8">
    <source>
        <dbReference type="Proteomes" id="UP000199397"/>
    </source>
</evidence>
<dbReference type="Pfam" id="PF00691">
    <property type="entry name" value="OmpA"/>
    <property type="match status" value="1"/>
</dbReference>
<proteinExistence type="predicted"/>
<dbReference type="Gene3D" id="2.60.40.3440">
    <property type="match status" value="2"/>
</dbReference>
<dbReference type="SUPFAM" id="SSF103088">
    <property type="entry name" value="OmpA-like"/>
    <property type="match status" value="1"/>
</dbReference>
<dbReference type="RefSeq" id="WP_093071058.1">
    <property type="nucleotide sequence ID" value="NZ_FNQP01000042.1"/>
</dbReference>
<dbReference type="InterPro" id="IPR006664">
    <property type="entry name" value="OMP_bac"/>
</dbReference>
<accession>A0A1H4GUD8</accession>
<dbReference type="PANTHER" id="PTHR30329">
    <property type="entry name" value="STATOR ELEMENT OF FLAGELLAR MOTOR COMPLEX"/>
    <property type="match status" value="1"/>
</dbReference>
<dbReference type="InterPro" id="IPR050330">
    <property type="entry name" value="Bact_OuterMem_StrucFunc"/>
</dbReference>
<name>A0A1H4GUD8_9GAMM</name>
<evidence type="ECO:0000259" key="6">
    <source>
        <dbReference type="PROSITE" id="PS51123"/>
    </source>
</evidence>
<dbReference type="NCBIfam" id="NF012211">
    <property type="entry name" value="tand_rpt_95"/>
    <property type="match status" value="3"/>
</dbReference>
<dbReference type="Proteomes" id="UP000199397">
    <property type="component" value="Unassembled WGS sequence"/>
</dbReference>
<dbReference type="Gene3D" id="2.60.40.2810">
    <property type="match status" value="2"/>
</dbReference>
<keyword evidence="8" id="KW-1185">Reference proteome</keyword>
<dbReference type="PANTHER" id="PTHR30329:SF21">
    <property type="entry name" value="LIPOPROTEIN YIAD-RELATED"/>
    <property type="match status" value="1"/>
</dbReference>
<dbReference type="OrthoDB" id="5902819at2"/>
<dbReference type="GO" id="GO:0009279">
    <property type="term" value="C:cell outer membrane"/>
    <property type="evidence" value="ECO:0007669"/>
    <property type="project" value="UniProtKB-SubCell"/>
</dbReference>
<evidence type="ECO:0000256" key="5">
    <source>
        <dbReference type="SAM" id="SignalP"/>
    </source>
</evidence>
<dbReference type="PROSITE" id="PS51123">
    <property type="entry name" value="OMPA_2"/>
    <property type="match status" value="1"/>
</dbReference>
<feature type="chain" id="PRO_5011485090" evidence="5">
    <location>
        <begin position="26"/>
        <end position="905"/>
    </location>
</feature>
<feature type="domain" description="OmpA-like" evidence="6">
    <location>
        <begin position="342"/>
        <end position="459"/>
    </location>
</feature>
<dbReference type="Pfam" id="PF17963">
    <property type="entry name" value="Big_9"/>
    <property type="match status" value="4"/>
</dbReference>